<evidence type="ECO:0008006" key="5">
    <source>
        <dbReference type="Google" id="ProtNLM"/>
    </source>
</evidence>
<evidence type="ECO:0000313" key="3">
    <source>
        <dbReference type="EMBL" id="CAG9325169.1"/>
    </source>
</evidence>
<dbReference type="Proteomes" id="UP001162131">
    <property type="component" value="Unassembled WGS sequence"/>
</dbReference>
<proteinExistence type="predicted"/>
<comment type="caution">
    <text evidence="3">The sequence shown here is derived from an EMBL/GenBank/DDBJ whole genome shotgun (WGS) entry which is preliminary data.</text>
</comment>
<feature type="coiled-coil region" evidence="1">
    <location>
        <begin position="40"/>
        <end position="193"/>
    </location>
</feature>
<keyword evidence="1" id="KW-0175">Coiled coil</keyword>
<evidence type="ECO:0000313" key="4">
    <source>
        <dbReference type="Proteomes" id="UP001162131"/>
    </source>
</evidence>
<reference evidence="3" key="1">
    <citation type="submission" date="2021-09" db="EMBL/GenBank/DDBJ databases">
        <authorList>
            <consortium name="AG Swart"/>
            <person name="Singh M."/>
            <person name="Singh A."/>
            <person name="Seah K."/>
            <person name="Emmerich C."/>
        </authorList>
    </citation>
    <scope>NUCLEOTIDE SEQUENCE</scope>
    <source>
        <strain evidence="3">ATCC30299</strain>
    </source>
</reference>
<gene>
    <name evidence="3" type="ORF">BSTOLATCC_MIC37915</name>
</gene>
<name>A0AAU9JW97_9CILI</name>
<accession>A0AAU9JW97</accession>
<organism evidence="3 4">
    <name type="scientific">Blepharisma stoltei</name>
    <dbReference type="NCBI Taxonomy" id="1481888"/>
    <lineage>
        <taxon>Eukaryota</taxon>
        <taxon>Sar</taxon>
        <taxon>Alveolata</taxon>
        <taxon>Ciliophora</taxon>
        <taxon>Postciliodesmatophora</taxon>
        <taxon>Heterotrichea</taxon>
        <taxon>Heterotrichida</taxon>
        <taxon>Blepharismidae</taxon>
        <taxon>Blepharisma</taxon>
    </lineage>
</organism>
<sequence length="1311" mass="156305">MIKADKRPHERKSDPNLEEALWDASQSKTPNNRPSITETMNSLRSQNAELAHKIEILESELTEVRREKAELAQNSRFSSSRGLMSSSQLELKLNSLRSLEQEKDSLIQTIRALEINQEKIVQENQELARALSQRSEHSSLLEGDKVSLTEKIRQLQMQLMEFEVAHSSLLQEKANLKSSLAKLEGEKAEAEIRFSDFRSSHEQFMIASNNEIDHLKWNYVKHSKLLAGNGLAMVIEKIIIKIESFGFKKIRDLKVISLNKNSAARILIDKAKIFWRNKLQKAHNVWRKALNWNHLKKMRDNLVVDISAVKIRRKAFSNWRNLFLKRMKYKKVAKESIDKLFYIYSPKISSKIAKRFTQWKTKPRVEPVIKKLLKRIINRKYRSSLNVYFNSWSKACTKVRLLQGKADLSIDFAAFALKQSVFLEFKRVCQLSLMKRQYHYWVRKQYERKEQFKIINELQKISSYNKQKVARINHVVSVWINKAEANAFTTWKKETKESKSFNRIENILLNKDLEYNGKCLDITLTAWKLFTSQSKSAKMLKEFTVEKEKHQEVKKMLSIEKYQSSYKGLVKTYKAILRSSKRLVASYFKVWKLKIPILKAGAHSVGKFMYLEKFFENHWKQNNENKIKIFAQNAMKASDVKLGSNKMEYQIMKCYIRIGFNEISNFSEKVKEYENRRLFLLELDTKRQIKLAKVWRAWKNQHLRKACRTWIHNMKENLKKASEETISTHISDKKAIRREMQAIKTKFETIIEEKNKEIILNVNEQKKLKKIINFFLQKRANDFSYEYSINKASYAFKEWKIRYSHSRRACNVLSKHAKKVRYILGLSSIKEYAKNILKNQRVQEQLYKFFYSYGAHTCKQAVALWRRNYHLGERENGNAEVNKRANQISEFKKQLYQIKKRNMKKSFAFLVSKTKNQVFNAWFSIASELRNIKIATAKFRNKKISMRTELGFNYLLSYKIEKKIKNHKIKIVRRKVFLDLLRTVFEEWKNYHIEYRKFIKYVESTTISPVIKNPETEIDIQTENEGLKRTLIQYNNFIKKEGHDPKELDNYLIENLSCEDIFYRWKLVGSYKTDKDLLENTFTLWKIWIIKRSKYKRSAERMMIYKRRGEELWALRTWKRSFSLFTKEVKQMNRNQLLDLLVKMDRDIATLKDAAIEKHKKLKYIESYCIELEEHVRRGQNQALIVCGFNIHNTLKRVLHNWHVKVSYLKFRDLYQKLTVLQEEYSHIKNQFKQLDLKNKALLNENWDLRHTAMNGLSMTDTIERIKIEKDKLSVDLNERNSMIEKLIEDKKDLEFKLRYSESKGFRKSNY</sequence>
<feature type="compositionally biased region" description="Polar residues" evidence="2">
    <location>
        <begin position="24"/>
        <end position="38"/>
    </location>
</feature>
<dbReference type="EMBL" id="CAJZBQ010000037">
    <property type="protein sequence ID" value="CAG9325169.1"/>
    <property type="molecule type" value="Genomic_DNA"/>
</dbReference>
<feature type="compositionally biased region" description="Basic and acidic residues" evidence="2">
    <location>
        <begin position="1"/>
        <end position="15"/>
    </location>
</feature>
<keyword evidence="4" id="KW-1185">Reference proteome</keyword>
<evidence type="ECO:0000256" key="2">
    <source>
        <dbReference type="SAM" id="MobiDB-lite"/>
    </source>
</evidence>
<evidence type="ECO:0000256" key="1">
    <source>
        <dbReference type="SAM" id="Coils"/>
    </source>
</evidence>
<feature type="region of interest" description="Disordered" evidence="2">
    <location>
        <begin position="1"/>
        <end position="38"/>
    </location>
</feature>
<protein>
    <recommendedName>
        <fullName evidence="5">Sfi1 spindle body domain-containing protein</fullName>
    </recommendedName>
</protein>